<protein>
    <submittedName>
        <fullName evidence="2">Uncharacterized protein</fullName>
    </submittedName>
</protein>
<keyword evidence="1" id="KW-1185">Reference proteome</keyword>
<organism evidence="1 2">
    <name type="scientific">Panagrolaimus davidi</name>
    <dbReference type="NCBI Taxonomy" id="227884"/>
    <lineage>
        <taxon>Eukaryota</taxon>
        <taxon>Metazoa</taxon>
        <taxon>Ecdysozoa</taxon>
        <taxon>Nematoda</taxon>
        <taxon>Chromadorea</taxon>
        <taxon>Rhabditida</taxon>
        <taxon>Tylenchina</taxon>
        <taxon>Panagrolaimomorpha</taxon>
        <taxon>Panagrolaimoidea</taxon>
        <taxon>Panagrolaimidae</taxon>
        <taxon>Panagrolaimus</taxon>
    </lineage>
</organism>
<dbReference type="AlphaFoldDB" id="A0A914PHT6"/>
<proteinExistence type="predicted"/>
<dbReference type="Proteomes" id="UP000887578">
    <property type="component" value="Unplaced"/>
</dbReference>
<sequence length="75" mass="8809">MLRFKTYLSGKCPASKSLTLSYEYNSSDEDEELIAPREQQHFEYFGRLFDPEGDNLIMTFPCSFQPKFKDFPLRG</sequence>
<evidence type="ECO:0000313" key="2">
    <source>
        <dbReference type="WBParaSite" id="PDA_v2.g17394.t1"/>
    </source>
</evidence>
<accession>A0A914PHT6</accession>
<evidence type="ECO:0000313" key="1">
    <source>
        <dbReference type="Proteomes" id="UP000887578"/>
    </source>
</evidence>
<name>A0A914PHT6_9BILA</name>
<reference evidence="2" key="1">
    <citation type="submission" date="2022-11" db="UniProtKB">
        <authorList>
            <consortium name="WormBaseParasite"/>
        </authorList>
    </citation>
    <scope>IDENTIFICATION</scope>
</reference>
<dbReference type="WBParaSite" id="PDA_v2.g17394.t1">
    <property type="protein sequence ID" value="PDA_v2.g17394.t1"/>
    <property type="gene ID" value="PDA_v2.g17394"/>
</dbReference>